<gene>
    <name evidence="3" type="ORF">PCOR1329_LOCUS20563</name>
</gene>
<feature type="region of interest" description="Disordered" evidence="2">
    <location>
        <begin position="363"/>
        <end position="475"/>
    </location>
</feature>
<feature type="region of interest" description="Disordered" evidence="2">
    <location>
        <begin position="328"/>
        <end position="351"/>
    </location>
</feature>
<protein>
    <recommendedName>
        <fullName evidence="5">RanBP2-type domain-containing protein</fullName>
    </recommendedName>
</protein>
<evidence type="ECO:0000313" key="3">
    <source>
        <dbReference type="EMBL" id="CAK0818215.1"/>
    </source>
</evidence>
<proteinExistence type="predicted"/>
<feature type="coiled-coil region" evidence="1">
    <location>
        <begin position="928"/>
        <end position="969"/>
    </location>
</feature>
<evidence type="ECO:0000256" key="1">
    <source>
        <dbReference type="SAM" id="Coils"/>
    </source>
</evidence>
<feature type="compositionally biased region" description="Low complexity" evidence="2">
    <location>
        <begin position="461"/>
        <end position="470"/>
    </location>
</feature>
<evidence type="ECO:0000313" key="4">
    <source>
        <dbReference type="Proteomes" id="UP001189429"/>
    </source>
</evidence>
<dbReference type="SUPFAM" id="SSF56219">
    <property type="entry name" value="DNase I-like"/>
    <property type="match status" value="1"/>
</dbReference>
<feature type="compositionally biased region" description="Basic and acidic residues" evidence="2">
    <location>
        <begin position="104"/>
        <end position="121"/>
    </location>
</feature>
<accession>A0ABN9RJF7</accession>
<organism evidence="3 4">
    <name type="scientific">Prorocentrum cordatum</name>
    <dbReference type="NCBI Taxonomy" id="2364126"/>
    <lineage>
        <taxon>Eukaryota</taxon>
        <taxon>Sar</taxon>
        <taxon>Alveolata</taxon>
        <taxon>Dinophyceae</taxon>
        <taxon>Prorocentrales</taxon>
        <taxon>Prorocentraceae</taxon>
        <taxon>Prorocentrum</taxon>
    </lineage>
</organism>
<feature type="compositionally biased region" description="Basic and acidic residues" evidence="2">
    <location>
        <begin position="393"/>
        <end position="420"/>
    </location>
</feature>
<feature type="region of interest" description="Disordered" evidence="2">
    <location>
        <begin position="104"/>
        <end position="126"/>
    </location>
</feature>
<keyword evidence="1" id="KW-0175">Coiled coil</keyword>
<evidence type="ECO:0000256" key="2">
    <source>
        <dbReference type="SAM" id="MobiDB-lite"/>
    </source>
</evidence>
<comment type="caution">
    <text evidence="3">The sequence shown here is derived from an EMBL/GenBank/DDBJ whole genome shotgun (WGS) entry which is preliminary data.</text>
</comment>
<name>A0ABN9RJF7_9DINO</name>
<sequence length="1794" mass="197506">MLQLERLSKVVLLLVPLLGGLWGGGLWYRRSTLSTAVSSTCQECLAEGQDFCISTNSCIPRATMGCRGPEDHITGDPDGKDFCISSARCIERATFGCDGAEDHITGDPDEHHHEHHGEHPGHSMVCPVPEQRVLPRGAGAREPRGCPCKHANARCTSASGEAAWEAALATEFGVEFAVGFGPGSAIESASVKLAGTAVFGEGTATEGHRMCPCGRAKKECVNPAGVKVLDGECAEKWEACAKQMRQKFLSPDSTDTKDGPCTEAKKKCWGHDGARSVEGECKELWTLCGKQVAQKAAAIVAENMGVESSTESGWERAKGWLGSMVSAVEAAPEESERDSGAAANAEQDEDPFAPYVRQMQGIPSPAWDVEPSSPERGHENARFFADGPGKLAGPEDEHIKGEPTKGEDHEEGSRPPEGARHARGQGRAQPGQGFLRAARLRGRGAASGVEVPPSAAELSTPEDASTAAPPEEAPEPMAPLERLAQDAPTEPPLAAPPLRPGARVRLAGLQSHPEMNGLPGTVVEARGDRWQIHVDGIGNRLLQVKNLERVEQAPQELDPWADDLRAGDVVQLAGMRKDPRLEGHVGVLVEEQEDGRWLVELEGEQAVALGAEHLARLEVDDDDEYGFEWDKDWEPAPCCLALAGGAGGEMNWDPHRSCLQFNVKLGDDSRDLPEQFQIFMNGDPAQQLYPDRERANPHDGGKVRGPDDRGAGRFWTIGDHPLDEAAAGAAYEVRLFIGRHGRGVKVDWVRVGETPFGAVEAKSSVRSSAPSGVDPCFGLHCYVMLNYSLGRTSTLRQQWQPPAGFDEVPSPGKLRERWACTGCKAQNGDGYDFCWKCWKGHDCAKSTHHGTTNTQDDTDADDATKARLKKQRGHLADLRRQAADPDLAPHVQGIISILHKEVDELQAAVETGSDVPCRFSECKLVRERNKTQGQRDRTKERVEKQELEIMQAQEKLDKDSALLARQEEKLQKQSTRIEEFSVPKPGQGWSAAVAFLEQASKCLRDKEADPKLSEGFITVNANSTGTLKRTMRSIRYTNKFPTIMAQELQAYEHSISCFKQRMQKEGWRLGIAPSVRTASGGWSAGALLATVRPNNMSYARGLDTWDISPRESKERLAIGWVDALGKQGITIGTAYLRVSEGMTDRNRAILRSFNTAAMAAGKHWILGGDFNMDPAELQQTGVINRMEGTTVLDTSRGSCVSSGEARHRDYFIISKTLLDATLPVAVQDQFNTAPHSPLLLRLPCIREQRRRVRALRHRRRWPLQLPTGCAAGPTAWPRLLGRERHSQEEVDIYWSDLANTYEEHLDRYFNDDGLKAWRRNGKQETPSWAQCNAKGILERDIIEPLLERRHPAWSGEADQEGAGEHYSVGTEDNADDLGEINEAARRVEEDWLSLPELTPRHPAVLGPGALQDCPLVGAEPAGERRLPTGRGHWTEIDWGKFANAIAWIDATNIRAGLAIRGVRGQAHDGRKPAHVEASATQSSKRLEAMGGQAQPGGGWCDTRVDHAASAMGAHQADRDLQPAGARATHPRVAADAALEGWETVWADSYDDSEPWRQPPSDDEWREHADPRITPRDVIEARGRFRTKTGLGEADWHPRLWRHGGFQEAARVAGVLSAVERGAPWPTTPATILFYLTPKAAGGFRNLGLIPELAREWETIRMPYARRWEAANQRAYDWARGGRSSERAAWLQALYGEAARAEGHEYAVTYFDLVKCFEWVTHHKVSEASQRWGFNPVIMRTLLKIYGMVRCIVLDGCYTEDRAWQRGIVAGSRYAPFCFKMVIILELDELVYQFP</sequence>
<dbReference type="Proteomes" id="UP001189429">
    <property type="component" value="Unassembled WGS sequence"/>
</dbReference>
<dbReference type="InterPro" id="IPR036691">
    <property type="entry name" value="Endo/exonu/phosph_ase_sf"/>
</dbReference>
<evidence type="ECO:0008006" key="5">
    <source>
        <dbReference type="Google" id="ProtNLM"/>
    </source>
</evidence>
<keyword evidence="4" id="KW-1185">Reference proteome</keyword>
<reference evidence="3" key="1">
    <citation type="submission" date="2023-10" db="EMBL/GenBank/DDBJ databases">
        <authorList>
            <person name="Chen Y."/>
            <person name="Shah S."/>
            <person name="Dougan E. K."/>
            <person name="Thang M."/>
            <person name="Chan C."/>
        </authorList>
    </citation>
    <scope>NUCLEOTIDE SEQUENCE [LARGE SCALE GENOMIC DNA]</scope>
</reference>
<feature type="region of interest" description="Disordered" evidence="2">
    <location>
        <begin position="1354"/>
        <end position="1374"/>
    </location>
</feature>
<dbReference type="EMBL" id="CAUYUJ010006669">
    <property type="protein sequence ID" value="CAK0818215.1"/>
    <property type="molecule type" value="Genomic_DNA"/>
</dbReference>
<dbReference type="Gene3D" id="3.60.10.10">
    <property type="entry name" value="Endonuclease/exonuclease/phosphatase"/>
    <property type="match status" value="1"/>
</dbReference>
<feature type="compositionally biased region" description="Low complexity" evidence="2">
    <location>
        <begin position="425"/>
        <end position="437"/>
    </location>
</feature>